<keyword evidence="1" id="KW-0812">Transmembrane</keyword>
<sequence length="256" mass="25708">MSATVSLFGLAFSAGMATFFAPCAFPLVPGYLSYYLGTSADTAADGGTAPLGATVGRRLGRLHPGAAAVARGVGIGLVVSAGMFLVYGVIAGVVMAVGARAVSDIGVMELVVGAAFVVVGVAMAAGWKPTGQLVRLPERRRSVGGFFAFGLLYAAAAAGCTAPLFVAVLLRAAAAGPGRGVGVAVAYAGGMAVVMVAVTVTVALTGTALVGRLSRHTGRIYRVAGALLALSGAAEIYYYRYGFPPWVPEFTSLVPL</sequence>
<evidence type="ECO:0000313" key="2">
    <source>
        <dbReference type="EMBL" id="QLH84408.1"/>
    </source>
</evidence>
<feature type="transmembrane region" description="Helical" evidence="1">
    <location>
        <begin position="73"/>
        <end position="98"/>
    </location>
</feature>
<dbReference type="OrthoDB" id="205803at2157"/>
<proteinExistence type="predicted"/>
<gene>
    <name evidence="2" type="ORF">HZS54_23415</name>
</gene>
<reference evidence="2 3" key="1">
    <citation type="submission" date="2020-07" db="EMBL/GenBank/DDBJ databases">
        <title>Halosimplex litoreum sp. nov. and Halosimplex rubrum sp. nov., isolated from different salt environments.</title>
        <authorList>
            <person name="Cui H."/>
        </authorList>
    </citation>
    <scope>NUCLEOTIDE SEQUENCE [LARGE SCALE GENOMIC DNA]</scope>
    <source>
        <strain evidence="2 3">R2</strain>
    </source>
</reference>
<dbReference type="RefSeq" id="WP_179919493.1">
    <property type="nucleotide sequence ID" value="NZ_CP058909.1"/>
</dbReference>
<dbReference type="PANTHER" id="PTHR31272">
    <property type="entry name" value="CYTOCHROME C-TYPE BIOGENESIS PROTEIN HI_1454-RELATED"/>
    <property type="match status" value="1"/>
</dbReference>
<evidence type="ECO:0000313" key="3">
    <source>
        <dbReference type="Proteomes" id="UP000509346"/>
    </source>
</evidence>
<feature type="transmembrane region" description="Helical" evidence="1">
    <location>
        <begin position="147"/>
        <end position="170"/>
    </location>
</feature>
<organism evidence="2 3">
    <name type="scientific">Halosimplex pelagicum</name>
    <dbReference type="NCBI Taxonomy" id="869886"/>
    <lineage>
        <taxon>Archaea</taxon>
        <taxon>Methanobacteriati</taxon>
        <taxon>Methanobacteriota</taxon>
        <taxon>Stenosarchaea group</taxon>
        <taxon>Halobacteria</taxon>
        <taxon>Halobacteriales</taxon>
        <taxon>Haloarculaceae</taxon>
        <taxon>Halosimplex</taxon>
    </lineage>
</organism>
<name>A0A7D5T7V3_9EURY</name>
<protein>
    <submittedName>
        <fullName evidence="2">Cytochrome C biogenesis protein</fullName>
    </submittedName>
</protein>
<feature type="transmembrane region" description="Helical" evidence="1">
    <location>
        <begin position="110"/>
        <end position="127"/>
    </location>
</feature>
<dbReference type="AlphaFoldDB" id="A0A7D5T7V3"/>
<keyword evidence="1" id="KW-1133">Transmembrane helix</keyword>
<evidence type="ECO:0000256" key="1">
    <source>
        <dbReference type="SAM" id="Phobius"/>
    </source>
</evidence>
<keyword evidence="3" id="KW-1185">Reference proteome</keyword>
<feature type="transmembrane region" description="Helical" evidence="1">
    <location>
        <begin position="220"/>
        <end position="239"/>
    </location>
</feature>
<dbReference type="InterPro" id="IPR051790">
    <property type="entry name" value="Cytochrome_c-biogenesis_DsbD"/>
</dbReference>
<dbReference type="GeneID" id="56085606"/>
<accession>A0A7D5T7V3</accession>
<dbReference type="EMBL" id="CP058909">
    <property type="protein sequence ID" value="QLH84408.1"/>
    <property type="molecule type" value="Genomic_DNA"/>
</dbReference>
<keyword evidence="1" id="KW-0472">Membrane</keyword>
<dbReference type="KEGG" id="hpel:HZS54_23415"/>
<feature type="transmembrane region" description="Helical" evidence="1">
    <location>
        <begin position="182"/>
        <end position="208"/>
    </location>
</feature>
<dbReference type="Proteomes" id="UP000509346">
    <property type="component" value="Chromosome"/>
</dbReference>
<dbReference type="PANTHER" id="PTHR31272:SF9">
    <property type="entry name" value="BLL1027 PROTEIN"/>
    <property type="match status" value="1"/>
</dbReference>